<evidence type="ECO:0000256" key="2">
    <source>
        <dbReference type="ARBA" id="ARBA00022603"/>
    </source>
</evidence>
<evidence type="ECO:0000313" key="7">
    <source>
        <dbReference type="Proteomes" id="UP000179880"/>
    </source>
</evidence>
<dbReference type="CDD" id="cd00351">
    <property type="entry name" value="TS_Pyrimidine_HMase"/>
    <property type="match status" value="1"/>
</dbReference>
<dbReference type="InterPro" id="IPR000398">
    <property type="entry name" value="Thymidylate_synthase"/>
</dbReference>
<dbReference type="InterPro" id="IPR045097">
    <property type="entry name" value="Thymidate_synth/dCMP_Mease"/>
</dbReference>
<comment type="caution">
    <text evidence="6">The sequence shown here is derived from an EMBL/GenBank/DDBJ whole genome shotgun (WGS) entry which is preliminary data.</text>
</comment>
<feature type="binding site" description="in other chain" evidence="4">
    <location>
        <position position="185"/>
    </location>
    <ligand>
        <name>dUMP</name>
        <dbReference type="ChEBI" id="CHEBI:246422"/>
        <note>ligand shared between dimeric partners</note>
    </ligand>
</feature>
<dbReference type="GO" id="GO:0032259">
    <property type="term" value="P:methylation"/>
    <property type="evidence" value="ECO:0007669"/>
    <property type="project" value="UniProtKB-KW"/>
</dbReference>
<feature type="binding site" evidence="4">
    <location>
        <position position="281"/>
    </location>
    <ligand>
        <name>(6R)-5,10-methylene-5,6,7,8-tetrahydrofolate</name>
        <dbReference type="ChEBI" id="CHEBI:15636"/>
    </ligand>
</feature>
<dbReference type="Pfam" id="PF00303">
    <property type="entry name" value="Thymidylat_synt"/>
    <property type="match status" value="1"/>
</dbReference>
<protein>
    <recommendedName>
        <fullName evidence="1 4">Thymidylate synthase</fullName>
        <shortName evidence="4">TS</shortName>
        <shortName evidence="4">TSase</shortName>
        <ecNumber evidence="1 4">2.1.1.45</ecNumber>
    </recommendedName>
</protein>
<comment type="catalytic activity">
    <reaction evidence="4">
        <text>dUMP + (6R)-5,10-methylene-5,6,7,8-tetrahydrofolate = 7,8-dihydrofolate + dTMP</text>
        <dbReference type="Rhea" id="RHEA:12104"/>
        <dbReference type="ChEBI" id="CHEBI:15636"/>
        <dbReference type="ChEBI" id="CHEBI:57451"/>
        <dbReference type="ChEBI" id="CHEBI:63528"/>
        <dbReference type="ChEBI" id="CHEBI:246422"/>
        <dbReference type="EC" id="2.1.1.45"/>
    </reaction>
</comment>
<evidence type="ECO:0000313" key="6">
    <source>
        <dbReference type="EMBL" id="OGI81621.1"/>
    </source>
</evidence>
<evidence type="ECO:0000256" key="1">
    <source>
        <dbReference type="ARBA" id="ARBA00011947"/>
    </source>
</evidence>
<dbReference type="PANTHER" id="PTHR11548:SF1">
    <property type="entry name" value="THYMIDYLATE SYNTHASE 1"/>
    <property type="match status" value="1"/>
</dbReference>
<keyword evidence="4" id="KW-0963">Cytoplasm</keyword>
<dbReference type="InterPro" id="IPR036926">
    <property type="entry name" value="Thymidate_synth/dCMP_Mease_sf"/>
</dbReference>
<dbReference type="EC" id="2.1.1.45" evidence="1 4"/>
<dbReference type="InterPro" id="IPR023451">
    <property type="entry name" value="Thymidate_synth/dCMP_Mease_dom"/>
</dbReference>
<dbReference type="SUPFAM" id="SSF55831">
    <property type="entry name" value="Thymidylate synthase/dCMP hydroxymethylase"/>
    <property type="match status" value="1"/>
</dbReference>
<dbReference type="Gene3D" id="3.30.572.10">
    <property type="entry name" value="Thymidylate synthase/dCMP hydroxymethylase domain"/>
    <property type="match status" value="1"/>
</dbReference>
<organism evidence="6 7">
    <name type="scientific">Candidatus Nomurabacteria bacterium RIFCSPHIGHO2_02_FULL_42_24</name>
    <dbReference type="NCBI Taxonomy" id="1801757"/>
    <lineage>
        <taxon>Bacteria</taxon>
        <taxon>Candidatus Nomuraibacteriota</taxon>
    </lineage>
</organism>
<dbReference type="GO" id="GO:0006235">
    <property type="term" value="P:dTTP biosynthetic process"/>
    <property type="evidence" value="ECO:0007669"/>
    <property type="project" value="UniProtKB-UniRule"/>
</dbReference>
<evidence type="ECO:0000259" key="5">
    <source>
        <dbReference type="Pfam" id="PF00303"/>
    </source>
</evidence>
<proteinExistence type="inferred from homology"/>
<keyword evidence="2 4" id="KW-0489">Methyltransferase</keyword>
<comment type="subunit">
    <text evidence="4">Homodimer.</text>
</comment>
<evidence type="ECO:0000256" key="3">
    <source>
        <dbReference type="ARBA" id="ARBA00022679"/>
    </source>
</evidence>
<dbReference type="UniPathway" id="UPA00575"/>
<comment type="subcellular location">
    <subcellularLocation>
        <location evidence="4">Cytoplasm</location>
    </subcellularLocation>
</comment>
<name>A0A1F6WI90_9BACT</name>
<dbReference type="GO" id="GO:0004799">
    <property type="term" value="F:thymidylate synthase activity"/>
    <property type="evidence" value="ECO:0007669"/>
    <property type="project" value="UniProtKB-UniRule"/>
</dbReference>
<dbReference type="PANTHER" id="PTHR11548">
    <property type="entry name" value="THYMIDYLATE SYNTHASE 1"/>
    <property type="match status" value="1"/>
</dbReference>
<keyword evidence="4" id="KW-0545">Nucleotide biosynthesis</keyword>
<dbReference type="GO" id="GO:0005829">
    <property type="term" value="C:cytosol"/>
    <property type="evidence" value="ECO:0007669"/>
    <property type="project" value="TreeGrafter"/>
</dbReference>
<dbReference type="GO" id="GO:0006231">
    <property type="term" value="P:dTMP biosynthetic process"/>
    <property type="evidence" value="ECO:0007669"/>
    <property type="project" value="UniProtKB-UniRule"/>
</dbReference>
<dbReference type="NCBIfam" id="TIGR03284">
    <property type="entry name" value="thym_sym"/>
    <property type="match status" value="1"/>
</dbReference>
<feature type="binding site" evidence="4">
    <location>
        <begin position="134"/>
        <end position="135"/>
    </location>
    <ligand>
        <name>dUMP</name>
        <dbReference type="ChEBI" id="CHEBI:246422"/>
        <note>ligand shared between dimeric partners</note>
    </ligand>
</feature>
<comment type="pathway">
    <text evidence="4">Pyrimidine metabolism; dTTP biosynthesis.</text>
</comment>
<feature type="active site" description="Nucleophile" evidence="4">
    <location>
        <position position="154"/>
    </location>
</feature>
<feature type="binding site" evidence="4">
    <location>
        <position position="177"/>
    </location>
    <ligand>
        <name>(6R)-5,10-methylene-5,6,7,8-tetrahydrofolate</name>
        <dbReference type="ChEBI" id="CHEBI:15636"/>
    </ligand>
</feature>
<feature type="domain" description="Thymidylate synthase/dCMP hydroxymethylase" evidence="5">
    <location>
        <begin position="3"/>
        <end position="282"/>
    </location>
</feature>
<sequence>MRNYNTLLKEIMENGTDRKGRNGDTRGLFTKQLRFKMDKGFPATTTKKLAFRTVAAELLCFINGISDNKIFNRLGCHIWDANAKAPYWKPKAKFEGDLGRIYGVQWREWHAPDGQKIDQLKNAIEQLKKDPHGRRIIVSAWNPGELEQMALPPCHALYQFYSANGKLSLHMFQRSCDMFLGVPFNISSYALLLHIIAQIVGQTPDELILTLGDAHIYNDHFDAVKEQLAREPFPLPKLWLNPEIKSLEDLVVEKFQEPDDVYKIVKLENYQCHPAIKAKMAV</sequence>
<dbReference type="Proteomes" id="UP000179880">
    <property type="component" value="Unassembled WGS sequence"/>
</dbReference>
<dbReference type="PRINTS" id="PR00108">
    <property type="entry name" value="THYMDSNTHASE"/>
</dbReference>
<dbReference type="NCBIfam" id="NF002497">
    <property type="entry name" value="PRK01827.1-3"/>
    <property type="match status" value="1"/>
</dbReference>
<gene>
    <name evidence="4" type="primary">thyA</name>
    <name evidence="6" type="ORF">A3B93_01530</name>
</gene>
<evidence type="ECO:0000256" key="4">
    <source>
        <dbReference type="HAMAP-Rule" id="MF_00008"/>
    </source>
</evidence>
<comment type="function">
    <text evidence="4">Catalyzes the reductive methylation of 2'-deoxyuridine-5'-monophosphate (dUMP) to 2'-deoxythymidine-5'-monophosphate (dTMP) while utilizing 5,10-methylenetetrahydrofolate (mTHF) as the methyl donor and reductant in the reaction, yielding dihydrofolate (DHF) as a by-product. This enzymatic reaction provides an intracellular de novo source of dTMP, an essential precursor for DNA biosynthesis.</text>
</comment>
<accession>A0A1F6WI90</accession>
<feature type="binding site" description="in other chain" evidence="4">
    <location>
        <begin position="215"/>
        <end position="217"/>
    </location>
    <ligand>
        <name>dUMP</name>
        <dbReference type="ChEBI" id="CHEBI:246422"/>
        <note>ligand shared between dimeric partners</note>
    </ligand>
</feature>
<feature type="binding site" description="in other chain" evidence="4">
    <location>
        <begin position="174"/>
        <end position="177"/>
    </location>
    <ligand>
        <name>dUMP</name>
        <dbReference type="ChEBI" id="CHEBI:246422"/>
        <note>ligand shared between dimeric partners</note>
    </ligand>
</feature>
<dbReference type="HAMAP" id="MF_00008">
    <property type="entry name" value="Thymidy_synth_bact"/>
    <property type="match status" value="1"/>
</dbReference>
<dbReference type="AlphaFoldDB" id="A0A1F6WI90"/>
<reference evidence="6 7" key="1">
    <citation type="journal article" date="2016" name="Nat. Commun.">
        <title>Thousands of microbial genomes shed light on interconnected biogeochemical processes in an aquifer system.</title>
        <authorList>
            <person name="Anantharaman K."/>
            <person name="Brown C.T."/>
            <person name="Hug L.A."/>
            <person name="Sharon I."/>
            <person name="Castelle C.J."/>
            <person name="Probst A.J."/>
            <person name="Thomas B.C."/>
            <person name="Singh A."/>
            <person name="Wilkins M.J."/>
            <person name="Karaoz U."/>
            <person name="Brodie E.L."/>
            <person name="Williams K.H."/>
            <person name="Hubbard S.S."/>
            <person name="Banfield J.F."/>
        </authorList>
    </citation>
    <scope>NUCLEOTIDE SEQUENCE [LARGE SCALE GENOMIC DNA]</scope>
</reference>
<dbReference type="EMBL" id="MFUH01000023">
    <property type="protein sequence ID" value="OGI81621.1"/>
    <property type="molecule type" value="Genomic_DNA"/>
</dbReference>
<keyword evidence="3 4" id="KW-0808">Transferase</keyword>
<comment type="similarity">
    <text evidence="4">Belongs to the thymidylate synthase family. Bacterial-type ThyA subfamily.</text>
</comment>
<comment type="caution">
    <text evidence="4">Lacks conserved residue(s) required for the propagation of feature annotation.</text>
</comment>